<dbReference type="AlphaFoldDB" id="A0A2U1ZUS3"/>
<feature type="region of interest" description="Disordered" evidence="5">
    <location>
        <begin position="26"/>
        <end position="45"/>
    </location>
</feature>
<protein>
    <submittedName>
        <fullName evidence="7">Sugar ABC transporter substrate-binding protein</fullName>
    </submittedName>
</protein>
<proteinExistence type="inferred from homology"/>
<dbReference type="RefSeq" id="WP_109229053.1">
    <property type="nucleotide sequence ID" value="NZ_PYHR01000002.1"/>
</dbReference>
<dbReference type="InterPro" id="IPR050490">
    <property type="entry name" value="Bact_solute-bd_prot1"/>
</dbReference>
<name>A0A2U1ZUS3_9MICO</name>
<comment type="subcellular location">
    <subcellularLocation>
        <location evidence="1">Cell envelope</location>
    </subcellularLocation>
</comment>
<reference evidence="7 8" key="1">
    <citation type="submission" date="2018-03" db="EMBL/GenBank/DDBJ databases">
        <title>Genome assembly of novel Miniimonas species PCH200.</title>
        <authorList>
            <person name="Thakur V."/>
            <person name="Kumar V."/>
            <person name="Singh D."/>
        </authorList>
    </citation>
    <scope>NUCLEOTIDE SEQUENCE [LARGE SCALE GENOMIC DNA]</scope>
    <source>
        <strain evidence="7 8">PCH200</strain>
    </source>
</reference>
<dbReference type="GO" id="GO:0030313">
    <property type="term" value="C:cell envelope"/>
    <property type="evidence" value="ECO:0007669"/>
    <property type="project" value="UniProtKB-SubCell"/>
</dbReference>
<keyword evidence="3" id="KW-0813">Transport</keyword>
<comment type="caution">
    <text evidence="7">The sequence shown here is derived from an EMBL/GenBank/DDBJ whole genome shotgun (WGS) entry which is preliminary data.</text>
</comment>
<evidence type="ECO:0000256" key="2">
    <source>
        <dbReference type="ARBA" id="ARBA00008520"/>
    </source>
</evidence>
<dbReference type="InterPro" id="IPR006059">
    <property type="entry name" value="SBP"/>
</dbReference>
<dbReference type="OrthoDB" id="1650177at2"/>
<sequence>MKRSILTGVATLAAATLALTACSGGDTGGSDTGTGGGSETSEGGGGPVTISLAGWSLSTTPEFQLLADAFNEANPDVTVELKEYDATEYDTQMIADLAAGSAPDMYIQKNLKNFFTYQDGGQLLDVSDVAGELSDDLAGLDAYEVDGATYAVPYRQDAWYLYYDVDLFEQAGVPVPTEAITWEEYDALAVELTEKLAAAGSDAKGTYQHSWQSTVQGFATAQADGADLLSGEWDYFVPYYERAVALQTEGAQENLGAITTNSLTYQSQFGTQKSAMMLMGSWYVATLLAQQESGEANEFAWGIAPSPQLTEDTLETPVTFADPTGIGVNPAIADDKVDAAKEFLAFIGSEDAAVALAEIGITPAIANDTVADAFFAVEGAPGDDLSRTAFSNRDVRPENPVSADTAALQNILSDAHTAILAGGTAPEAAITEAMARAKSEVLN</sequence>
<dbReference type="PANTHER" id="PTHR43649:SF31">
    <property type="entry name" value="SN-GLYCEROL-3-PHOSPHATE-BINDING PERIPLASMIC PROTEIN UGPB"/>
    <property type="match status" value="1"/>
</dbReference>
<feature type="signal peptide" evidence="6">
    <location>
        <begin position="1"/>
        <end position="21"/>
    </location>
</feature>
<comment type="similarity">
    <text evidence="2">Belongs to the bacterial solute-binding protein 1 family.</text>
</comment>
<organism evidence="7 8">
    <name type="scientific">Serinibacter arcticus</name>
    <dbReference type="NCBI Taxonomy" id="1655435"/>
    <lineage>
        <taxon>Bacteria</taxon>
        <taxon>Bacillati</taxon>
        <taxon>Actinomycetota</taxon>
        <taxon>Actinomycetes</taxon>
        <taxon>Micrococcales</taxon>
        <taxon>Beutenbergiaceae</taxon>
        <taxon>Serinibacter</taxon>
    </lineage>
</organism>
<feature type="chain" id="PRO_5039375695" evidence="6">
    <location>
        <begin position="22"/>
        <end position="443"/>
    </location>
</feature>
<evidence type="ECO:0000313" key="7">
    <source>
        <dbReference type="EMBL" id="PWD50672.1"/>
    </source>
</evidence>
<dbReference type="SUPFAM" id="SSF53850">
    <property type="entry name" value="Periplasmic binding protein-like II"/>
    <property type="match status" value="1"/>
</dbReference>
<keyword evidence="8" id="KW-1185">Reference proteome</keyword>
<dbReference type="PANTHER" id="PTHR43649">
    <property type="entry name" value="ARABINOSE-BINDING PROTEIN-RELATED"/>
    <property type="match status" value="1"/>
</dbReference>
<gene>
    <name evidence="7" type="ORF">C8046_08395</name>
</gene>
<accession>A0A2U1ZUS3</accession>
<evidence type="ECO:0000256" key="4">
    <source>
        <dbReference type="ARBA" id="ARBA00022729"/>
    </source>
</evidence>
<dbReference type="Pfam" id="PF01547">
    <property type="entry name" value="SBP_bac_1"/>
    <property type="match status" value="1"/>
</dbReference>
<evidence type="ECO:0000256" key="1">
    <source>
        <dbReference type="ARBA" id="ARBA00004196"/>
    </source>
</evidence>
<evidence type="ECO:0000256" key="3">
    <source>
        <dbReference type="ARBA" id="ARBA00022448"/>
    </source>
</evidence>
<dbReference type="Gene3D" id="3.40.190.10">
    <property type="entry name" value="Periplasmic binding protein-like II"/>
    <property type="match status" value="1"/>
</dbReference>
<evidence type="ECO:0000313" key="8">
    <source>
        <dbReference type="Proteomes" id="UP000245166"/>
    </source>
</evidence>
<dbReference type="EMBL" id="PYHR01000002">
    <property type="protein sequence ID" value="PWD50672.1"/>
    <property type="molecule type" value="Genomic_DNA"/>
</dbReference>
<evidence type="ECO:0000256" key="5">
    <source>
        <dbReference type="SAM" id="MobiDB-lite"/>
    </source>
</evidence>
<dbReference type="PROSITE" id="PS51257">
    <property type="entry name" value="PROKAR_LIPOPROTEIN"/>
    <property type="match status" value="1"/>
</dbReference>
<keyword evidence="4 6" id="KW-0732">Signal</keyword>
<dbReference type="Proteomes" id="UP000245166">
    <property type="component" value="Unassembled WGS sequence"/>
</dbReference>
<evidence type="ECO:0000256" key="6">
    <source>
        <dbReference type="SAM" id="SignalP"/>
    </source>
</evidence>